<proteinExistence type="predicted"/>
<dbReference type="InterPro" id="IPR036179">
    <property type="entry name" value="Ig-like_dom_sf"/>
</dbReference>
<dbReference type="InterPro" id="IPR013783">
    <property type="entry name" value="Ig-like_fold"/>
</dbReference>
<dbReference type="Gene3D" id="2.60.40.10">
    <property type="entry name" value="Immunoglobulins"/>
    <property type="match status" value="1"/>
</dbReference>
<accession>A0A9N7YJ69</accession>
<protein>
    <recommendedName>
        <fullName evidence="2">Ig-like domain-containing protein</fullName>
    </recommendedName>
</protein>
<dbReference type="PANTHER" id="PTHR46013">
    <property type="entry name" value="VASCULAR CELL ADHESION MOLECULE 1"/>
    <property type="match status" value="1"/>
</dbReference>
<feature type="domain" description="Ig-like" evidence="2">
    <location>
        <begin position="1"/>
        <end position="53"/>
    </location>
</feature>
<dbReference type="PROSITE" id="PS50835">
    <property type="entry name" value="IG_LIKE"/>
    <property type="match status" value="1"/>
</dbReference>
<feature type="region of interest" description="Disordered" evidence="1">
    <location>
        <begin position="102"/>
        <end position="171"/>
    </location>
</feature>
<dbReference type="CDD" id="cd00096">
    <property type="entry name" value="Ig"/>
    <property type="match status" value="1"/>
</dbReference>
<dbReference type="EMBL" id="CADEAL010000966">
    <property type="protein sequence ID" value="CAB1427381.1"/>
    <property type="molecule type" value="Genomic_DNA"/>
</dbReference>
<evidence type="ECO:0000313" key="4">
    <source>
        <dbReference type="Proteomes" id="UP001153269"/>
    </source>
</evidence>
<feature type="compositionally biased region" description="Basic and acidic residues" evidence="1">
    <location>
        <begin position="129"/>
        <end position="150"/>
    </location>
</feature>
<dbReference type="PANTHER" id="PTHR46013:SF4">
    <property type="entry name" value="B-CELL RECEPTOR CD22-RELATED"/>
    <property type="match status" value="1"/>
</dbReference>
<organism evidence="3 4">
    <name type="scientific">Pleuronectes platessa</name>
    <name type="common">European plaice</name>
    <dbReference type="NCBI Taxonomy" id="8262"/>
    <lineage>
        <taxon>Eukaryota</taxon>
        <taxon>Metazoa</taxon>
        <taxon>Chordata</taxon>
        <taxon>Craniata</taxon>
        <taxon>Vertebrata</taxon>
        <taxon>Euteleostomi</taxon>
        <taxon>Actinopterygii</taxon>
        <taxon>Neopterygii</taxon>
        <taxon>Teleostei</taxon>
        <taxon>Neoteleostei</taxon>
        <taxon>Acanthomorphata</taxon>
        <taxon>Carangaria</taxon>
        <taxon>Pleuronectiformes</taxon>
        <taxon>Pleuronectoidei</taxon>
        <taxon>Pleuronectidae</taxon>
        <taxon>Pleuronectes</taxon>
    </lineage>
</organism>
<sequence length="171" mass="18634">MEGSSVTLTCSSDANPAAKYTWYKRSGDKQVQPLSEETQFVVSSIRSSDSGEYGSFDFCPININSQIISSVGPEPSGVPPDTGAERNKGLLNFGRENILLQAQESPPGGGKMFWECLGTPADFQAQPTQKREIHSAEEHELQIPEEEGRRSSRRGSTRKSAACPVQRPKTA</sequence>
<dbReference type="InterPro" id="IPR007110">
    <property type="entry name" value="Ig-like_dom"/>
</dbReference>
<reference evidence="3" key="1">
    <citation type="submission" date="2020-03" db="EMBL/GenBank/DDBJ databases">
        <authorList>
            <person name="Weist P."/>
        </authorList>
    </citation>
    <scope>NUCLEOTIDE SEQUENCE</scope>
</reference>
<evidence type="ECO:0000313" key="3">
    <source>
        <dbReference type="EMBL" id="CAB1427381.1"/>
    </source>
</evidence>
<keyword evidence="4" id="KW-1185">Reference proteome</keyword>
<name>A0A9N7YJ69_PLEPL</name>
<dbReference type="Proteomes" id="UP001153269">
    <property type="component" value="Unassembled WGS sequence"/>
</dbReference>
<comment type="caution">
    <text evidence="3">The sequence shown here is derived from an EMBL/GenBank/DDBJ whole genome shotgun (WGS) entry which is preliminary data.</text>
</comment>
<evidence type="ECO:0000259" key="2">
    <source>
        <dbReference type="PROSITE" id="PS50835"/>
    </source>
</evidence>
<gene>
    <name evidence="3" type="ORF">PLEPLA_LOCUS15320</name>
</gene>
<dbReference type="AlphaFoldDB" id="A0A9N7YJ69"/>
<dbReference type="SUPFAM" id="SSF48726">
    <property type="entry name" value="Immunoglobulin"/>
    <property type="match status" value="1"/>
</dbReference>
<dbReference type="Pfam" id="PF13895">
    <property type="entry name" value="Ig_2"/>
    <property type="match status" value="1"/>
</dbReference>
<evidence type="ECO:0000256" key="1">
    <source>
        <dbReference type="SAM" id="MobiDB-lite"/>
    </source>
</evidence>